<protein>
    <recommendedName>
        <fullName evidence="3">Dynamin family protein</fullName>
    </recommendedName>
</protein>
<dbReference type="KEGG" id="ttf:THTE_0031"/>
<dbReference type="Proteomes" id="UP000215086">
    <property type="component" value="Chromosome"/>
</dbReference>
<name>A0A286R9K8_9BACT</name>
<gene>
    <name evidence="1" type="ORF">THTE_0031</name>
</gene>
<accession>A0A286R9K8</accession>
<sequence>MNGELRQLVEEACPLVPVGHRARLVQQFNLARDLAEIVCQSYPEGHLPESINKALSALTRLGEQLSRRTYCVGFLGPFQAGKSSTFNNVLNATDTEEEPAKVGQGFPTTAVITRLVKSASGKHCVRPVFLSTTEFEEKRQFLLRLVGFKGNEKDEVVLQQIPDILRNWTKEVRTRTDASGNEIPVRRKDVEYLALFLRSYARFRSSIADSRIVLNNVPFAERARYLQHPPDPWDQQDAHVTPLLREVIIEYSTEAIPPTLELLDLPGYDGDCSVDAFLTDQFLKTLQAAFVFCRATDFGGIVETIVTNLRHVLGHDLRGRVWLVITRCDDINIRNGATREDRNIFDQIKNFAKNKGIPQSQIIFVTNDLAGFRRRMEDGTFRKRVNELIDAVSDDWPELRQQWDSLSEDGGIGALRRLIVDQVAKQVGESIARQASNRLPELCETFYSHLRELDNEKRLGELPERISKWRHRLLQAAIITPSQIRSFANQFFNDLSATWDSLELRSELVDHIAREGGNTRLREEFMMHAYRLDNAIQTFLRTEWTTTAYRPLVEQLRQHEHADGSLSLPGVCDSGIADYLEDCATRDQRDLSWINGKLPSFKAHNPFEDLPDHSAPIYTGEEYLEVMTRKMQVVSQQIAILLTLRVYDKVRELLELIRQYALDLFNRGDISLPHEWSQMMAEFDRRMSEIVRT</sequence>
<proteinExistence type="predicted"/>
<dbReference type="EMBL" id="CP018477">
    <property type="protein sequence ID" value="ASV72633.1"/>
    <property type="molecule type" value="Genomic_DNA"/>
</dbReference>
<reference evidence="1 2" key="1">
    <citation type="journal article" name="Front. Microbiol.">
        <title>Sugar Metabolism of the First Thermophilic Planctomycete Thermogutta terrifontis: Comparative Genomic and Transcriptomic Approaches.</title>
        <authorList>
            <person name="Elcheninov A.G."/>
            <person name="Menzel P."/>
            <person name="Gudbergsdottir S.R."/>
            <person name="Slesarev A.I."/>
            <person name="Kadnikov V.V."/>
            <person name="Krogh A."/>
            <person name="Bonch-Osmolovskaya E.A."/>
            <person name="Peng X."/>
            <person name="Kublanov I.V."/>
        </authorList>
    </citation>
    <scope>NUCLEOTIDE SEQUENCE [LARGE SCALE GENOMIC DNA]</scope>
    <source>
        <strain evidence="1 2">R1</strain>
    </source>
</reference>
<evidence type="ECO:0000313" key="2">
    <source>
        <dbReference type="Proteomes" id="UP000215086"/>
    </source>
</evidence>
<dbReference type="Gene3D" id="3.40.50.300">
    <property type="entry name" value="P-loop containing nucleotide triphosphate hydrolases"/>
    <property type="match status" value="1"/>
</dbReference>
<keyword evidence="2" id="KW-1185">Reference proteome</keyword>
<evidence type="ECO:0008006" key="3">
    <source>
        <dbReference type="Google" id="ProtNLM"/>
    </source>
</evidence>
<evidence type="ECO:0000313" key="1">
    <source>
        <dbReference type="EMBL" id="ASV72633.1"/>
    </source>
</evidence>
<dbReference type="AlphaFoldDB" id="A0A286R9K8"/>
<dbReference type="OrthoDB" id="466583at2"/>
<dbReference type="RefSeq" id="WP_095413518.1">
    <property type="nucleotide sequence ID" value="NZ_CP018477.1"/>
</dbReference>
<organism evidence="1 2">
    <name type="scientific">Thermogutta terrifontis</name>
    <dbReference type="NCBI Taxonomy" id="1331910"/>
    <lineage>
        <taxon>Bacteria</taxon>
        <taxon>Pseudomonadati</taxon>
        <taxon>Planctomycetota</taxon>
        <taxon>Planctomycetia</taxon>
        <taxon>Pirellulales</taxon>
        <taxon>Thermoguttaceae</taxon>
        <taxon>Thermogutta</taxon>
    </lineage>
</organism>
<dbReference type="SUPFAM" id="SSF52540">
    <property type="entry name" value="P-loop containing nucleoside triphosphate hydrolases"/>
    <property type="match status" value="1"/>
</dbReference>
<dbReference type="InterPro" id="IPR027417">
    <property type="entry name" value="P-loop_NTPase"/>
</dbReference>